<dbReference type="Proteomes" id="UP000186955">
    <property type="component" value="Unassembled WGS sequence"/>
</dbReference>
<reference evidence="8 9" key="1">
    <citation type="submission" date="2016-10" db="EMBL/GenBank/DDBJ databases">
        <title>Genome sequence of the ascomycete fungus Penicillium subrubescens.</title>
        <authorList>
            <person name="De Vries R.P."/>
            <person name="Peng M."/>
            <person name="Dilokpimol A."/>
            <person name="Hilden K."/>
            <person name="Makela M.R."/>
            <person name="Grigoriev I."/>
            <person name="Riley R."/>
            <person name="Granchi Z."/>
        </authorList>
    </citation>
    <scope>NUCLEOTIDE SEQUENCE [LARGE SCALE GENOMIC DNA]</scope>
    <source>
        <strain evidence="8 9">CBS 132785</strain>
    </source>
</reference>
<evidence type="ECO:0000256" key="4">
    <source>
        <dbReference type="ARBA" id="ARBA00022723"/>
    </source>
</evidence>
<protein>
    <submittedName>
        <fullName evidence="8">Versicolorin B desaturase</fullName>
    </submittedName>
</protein>
<dbReference type="InterPro" id="IPR036396">
    <property type="entry name" value="Cyt_P450_sf"/>
</dbReference>
<dbReference type="STRING" id="1316194.A0A1Q5U848"/>
<dbReference type="PANTHER" id="PTHR24305">
    <property type="entry name" value="CYTOCHROME P450"/>
    <property type="match status" value="1"/>
</dbReference>
<evidence type="ECO:0000256" key="3">
    <source>
        <dbReference type="ARBA" id="ARBA00022617"/>
    </source>
</evidence>
<sequence>MLVENAKIRIETHRQAAILYFAVWSVYSLYFHPLSRCPGPKLAAISPIIHILWDIRGKEHSVIKRLHDQYGSVVRIAPNALVYNSAAAWKDI</sequence>
<accession>A0A1Q5U848</accession>
<evidence type="ECO:0000256" key="2">
    <source>
        <dbReference type="ARBA" id="ARBA00010617"/>
    </source>
</evidence>
<evidence type="ECO:0000256" key="1">
    <source>
        <dbReference type="ARBA" id="ARBA00001971"/>
    </source>
</evidence>
<comment type="cofactor">
    <cofactor evidence="1">
        <name>heme</name>
        <dbReference type="ChEBI" id="CHEBI:30413"/>
    </cofactor>
</comment>
<evidence type="ECO:0000256" key="7">
    <source>
        <dbReference type="ARBA" id="ARBA00023033"/>
    </source>
</evidence>
<comment type="similarity">
    <text evidence="2">Belongs to the cytochrome P450 family.</text>
</comment>
<keyword evidence="7" id="KW-0503">Monooxygenase</keyword>
<keyword evidence="4" id="KW-0479">Metal-binding</keyword>
<evidence type="ECO:0000313" key="8">
    <source>
        <dbReference type="EMBL" id="OKP08606.1"/>
    </source>
</evidence>
<keyword evidence="6" id="KW-0408">Iron</keyword>
<dbReference type="PANTHER" id="PTHR24305:SF210">
    <property type="entry name" value="CYTOCHROME P450 MONOOXYGENASE ASQL-RELATED"/>
    <property type="match status" value="1"/>
</dbReference>
<proteinExistence type="inferred from homology"/>
<dbReference type="Gene3D" id="1.10.630.10">
    <property type="entry name" value="Cytochrome P450"/>
    <property type="match status" value="1"/>
</dbReference>
<dbReference type="GO" id="GO:0005506">
    <property type="term" value="F:iron ion binding"/>
    <property type="evidence" value="ECO:0007669"/>
    <property type="project" value="InterPro"/>
</dbReference>
<keyword evidence="5" id="KW-0560">Oxidoreductase</keyword>
<dbReference type="SUPFAM" id="SSF48264">
    <property type="entry name" value="Cytochrome P450"/>
    <property type="match status" value="1"/>
</dbReference>
<dbReference type="InterPro" id="IPR050121">
    <property type="entry name" value="Cytochrome_P450_monoxygenase"/>
</dbReference>
<evidence type="ECO:0000256" key="5">
    <source>
        <dbReference type="ARBA" id="ARBA00023002"/>
    </source>
</evidence>
<organism evidence="8 9">
    <name type="scientific">Penicillium subrubescens</name>
    <dbReference type="NCBI Taxonomy" id="1316194"/>
    <lineage>
        <taxon>Eukaryota</taxon>
        <taxon>Fungi</taxon>
        <taxon>Dikarya</taxon>
        <taxon>Ascomycota</taxon>
        <taxon>Pezizomycotina</taxon>
        <taxon>Eurotiomycetes</taxon>
        <taxon>Eurotiomycetidae</taxon>
        <taxon>Eurotiales</taxon>
        <taxon>Aspergillaceae</taxon>
        <taxon>Penicillium</taxon>
    </lineage>
</organism>
<evidence type="ECO:0000256" key="6">
    <source>
        <dbReference type="ARBA" id="ARBA00023004"/>
    </source>
</evidence>
<dbReference type="GO" id="GO:0020037">
    <property type="term" value="F:heme binding"/>
    <property type="evidence" value="ECO:0007669"/>
    <property type="project" value="InterPro"/>
</dbReference>
<name>A0A1Q5U848_9EURO</name>
<gene>
    <name evidence="8" type="ORF">PENSUB_5593</name>
</gene>
<dbReference type="GO" id="GO:0016705">
    <property type="term" value="F:oxidoreductase activity, acting on paired donors, with incorporation or reduction of molecular oxygen"/>
    <property type="evidence" value="ECO:0007669"/>
    <property type="project" value="InterPro"/>
</dbReference>
<dbReference type="GO" id="GO:0004497">
    <property type="term" value="F:monooxygenase activity"/>
    <property type="evidence" value="ECO:0007669"/>
    <property type="project" value="UniProtKB-KW"/>
</dbReference>
<comment type="caution">
    <text evidence="8">The sequence shown here is derived from an EMBL/GenBank/DDBJ whole genome shotgun (WGS) entry which is preliminary data.</text>
</comment>
<keyword evidence="3" id="KW-0349">Heme</keyword>
<evidence type="ECO:0000313" key="9">
    <source>
        <dbReference type="Proteomes" id="UP000186955"/>
    </source>
</evidence>
<dbReference type="EMBL" id="MNBE01000567">
    <property type="protein sequence ID" value="OKP08606.1"/>
    <property type="molecule type" value="Genomic_DNA"/>
</dbReference>
<dbReference type="AlphaFoldDB" id="A0A1Q5U848"/>
<keyword evidence="9" id="KW-1185">Reference proteome</keyword>